<proteinExistence type="predicted"/>
<dbReference type="Proteomes" id="UP000386466">
    <property type="component" value="Unassembled WGS sequence"/>
</dbReference>
<reference evidence="1 2" key="1">
    <citation type="submission" date="2019-01" db="EMBL/GenBank/DDBJ databases">
        <authorList>
            <person name="Alioto T."/>
            <person name="Alioto T."/>
        </authorList>
    </citation>
    <scope>NUCLEOTIDE SEQUENCE [LARGE SCALE GENOMIC DNA]</scope>
</reference>
<feature type="non-terminal residue" evidence="1">
    <location>
        <position position="1"/>
    </location>
</feature>
<accession>A0A485MKR3</accession>
<name>A0A485MKR3_LYNPA</name>
<gene>
    <name evidence="1" type="ORF">LYPA_23C003060</name>
</gene>
<keyword evidence="2" id="KW-1185">Reference proteome</keyword>
<evidence type="ECO:0000313" key="1">
    <source>
        <dbReference type="EMBL" id="VFV21009.1"/>
    </source>
</evidence>
<evidence type="ECO:0000313" key="2">
    <source>
        <dbReference type="Proteomes" id="UP000386466"/>
    </source>
</evidence>
<protein>
    <submittedName>
        <fullName evidence="1">Uncharacterized protein</fullName>
    </submittedName>
</protein>
<dbReference type="AlphaFoldDB" id="A0A485MKR3"/>
<sequence>NLSDIYYLSFLMLRSSYTDDILLALPERHNLHALFLAAQATLSEYGLIPT</sequence>
<dbReference type="EMBL" id="CAAGRJ010003193">
    <property type="protein sequence ID" value="VFV21009.1"/>
    <property type="molecule type" value="Genomic_DNA"/>
</dbReference>
<organism evidence="1 2">
    <name type="scientific">Lynx pardinus</name>
    <name type="common">Iberian lynx</name>
    <name type="synonym">Felis pardina</name>
    <dbReference type="NCBI Taxonomy" id="191816"/>
    <lineage>
        <taxon>Eukaryota</taxon>
        <taxon>Metazoa</taxon>
        <taxon>Chordata</taxon>
        <taxon>Craniata</taxon>
        <taxon>Vertebrata</taxon>
        <taxon>Euteleostomi</taxon>
        <taxon>Mammalia</taxon>
        <taxon>Eutheria</taxon>
        <taxon>Laurasiatheria</taxon>
        <taxon>Carnivora</taxon>
        <taxon>Feliformia</taxon>
        <taxon>Felidae</taxon>
        <taxon>Felinae</taxon>
        <taxon>Lynx</taxon>
    </lineage>
</organism>